<dbReference type="AlphaFoldDB" id="A0A0E9MKA7"/>
<dbReference type="Proteomes" id="UP000033202">
    <property type="component" value="Unassembled WGS sequence"/>
</dbReference>
<proteinExistence type="predicted"/>
<evidence type="ECO:0000313" key="3">
    <source>
        <dbReference type="EMBL" id="GAO37969.1"/>
    </source>
</evidence>
<dbReference type="RefSeq" id="WP_052733692.1">
    <property type="nucleotide sequence ID" value="NZ_BBWU01000001.1"/>
</dbReference>
<feature type="transmembrane region" description="Helical" evidence="1">
    <location>
        <begin position="20"/>
        <end position="40"/>
    </location>
</feature>
<protein>
    <recommendedName>
        <fullName evidence="2">TadE-like domain-containing protein</fullName>
    </recommendedName>
</protein>
<reference evidence="3 4" key="1">
    <citation type="submission" date="2015-04" db="EMBL/GenBank/DDBJ databases">
        <title>Whole genome shotgun sequence of Sphingomonas changbaiensis NBRC 104936.</title>
        <authorList>
            <person name="Katano-Makiyama Y."/>
            <person name="Hosoyama A."/>
            <person name="Hashimoto M."/>
            <person name="Noguchi M."/>
            <person name="Tsuchikane K."/>
            <person name="Ohji S."/>
            <person name="Yamazoe A."/>
            <person name="Ichikawa N."/>
            <person name="Kimura A."/>
            <person name="Fujita N."/>
        </authorList>
    </citation>
    <scope>NUCLEOTIDE SEQUENCE [LARGE SCALE GENOMIC DNA]</scope>
    <source>
        <strain evidence="3 4">NBRC 104936</strain>
    </source>
</reference>
<dbReference type="InterPro" id="IPR012495">
    <property type="entry name" value="TadE-like_dom"/>
</dbReference>
<accession>A0A0E9MKA7</accession>
<comment type="caution">
    <text evidence="3">The sequence shown here is derived from an EMBL/GenBank/DDBJ whole genome shotgun (WGS) entry which is preliminary data.</text>
</comment>
<dbReference type="OrthoDB" id="7407543at2"/>
<gene>
    <name evidence="3" type="ORF">SCH01S_01_01320</name>
</gene>
<evidence type="ECO:0000259" key="2">
    <source>
        <dbReference type="Pfam" id="PF07811"/>
    </source>
</evidence>
<evidence type="ECO:0000256" key="1">
    <source>
        <dbReference type="SAM" id="Phobius"/>
    </source>
</evidence>
<organism evidence="3 4">
    <name type="scientific">Sphingomonas changbaiensis NBRC 104936</name>
    <dbReference type="NCBI Taxonomy" id="1219043"/>
    <lineage>
        <taxon>Bacteria</taxon>
        <taxon>Pseudomonadati</taxon>
        <taxon>Pseudomonadota</taxon>
        <taxon>Alphaproteobacteria</taxon>
        <taxon>Sphingomonadales</taxon>
        <taxon>Sphingomonadaceae</taxon>
        <taxon>Sphingomonas</taxon>
    </lineage>
</organism>
<dbReference type="EMBL" id="BBWU01000001">
    <property type="protein sequence ID" value="GAO37969.1"/>
    <property type="molecule type" value="Genomic_DNA"/>
</dbReference>
<keyword evidence="4" id="KW-1185">Reference proteome</keyword>
<name>A0A0E9MKA7_9SPHN</name>
<evidence type="ECO:0000313" key="4">
    <source>
        <dbReference type="Proteomes" id="UP000033202"/>
    </source>
</evidence>
<keyword evidence="1" id="KW-1133">Transmembrane helix</keyword>
<keyword evidence="1" id="KW-0812">Transmembrane</keyword>
<dbReference type="STRING" id="1219043.SCH01S_01_01320"/>
<dbReference type="Pfam" id="PF07811">
    <property type="entry name" value="TadE"/>
    <property type="match status" value="1"/>
</dbReference>
<keyword evidence="1" id="KW-0472">Membrane</keyword>
<feature type="domain" description="TadE-like" evidence="2">
    <location>
        <begin position="13"/>
        <end position="55"/>
    </location>
</feature>
<sequence length="131" mass="14274">MIGIQKLLRDRSGSPAVEFAFAAPVLLLFVIGLVQVGLLFGARAGMASGVNEGARYANIYPTPTDAQIAARISQKRFMVQSDYLQTPTLVHGTANGVPYIDITMKYSAPLNFVFFSTPPVTMTQTRRVYLS</sequence>